<dbReference type="InterPro" id="IPR001763">
    <property type="entry name" value="Rhodanese-like_dom"/>
</dbReference>
<dbReference type="Proteomes" id="UP001147760">
    <property type="component" value="Unassembled WGS sequence"/>
</dbReference>
<dbReference type="InterPro" id="IPR003595">
    <property type="entry name" value="Tyr_Pase_cat"/>
</dbReference>
<evidence type="ECO:0000259" key="16">
    <source>
        <dbReference type="PROSITE" id="PS50056"/>
    </source>
</evidence>
<reference evidence="18" key="1">
    <citation type="submission" date="2022-12" db="EMBL/GenBank/DDBJ databases">
        <authorList>
            <person name="Petersen C."/>
        </authorList>
    </citation>
    <scope>NUCLEOTIDE SEQUENCE</scope>
    <source>
        <strain evidence="18">IBT 17660</strain>
    </source>
</reference>
<evidence type="ECO:0000313" key="19">
    <source>
        <dbReference type="Proteomes" id="UP001147760"/>
    </source>
</evidence>
<dbReference type="InterPro" id="IPR029021">
    <property type="entry name" value="Prot-tyrosine_phosphatase-like"/>
</dbReference>
<evidence type="ECO:0000256" key="3">
    <source>
        <dbReference type="ARBA" id="ARBA00008370"/>
    </source>
</evidence>
<feature type="transmembrane region" description="Helical" evidence="14">
    <location>
        <begin position="36"/>
        <end position="60"/>
    </location>
</feature>
<evidence type="ECO:0000256" key="12">
    <source>
        <dbReference type="ARBA" id="ARBA00023136"/>
    </source>
</evidence>
<dbReference type="PROSITE" id="PS50206">
    <property type="entry name" value="RHODANESE_3"/>
    <property type="match status" value="1"/>
</dbReference>
<gene>
    <name evidence="18" type="ORF">N7530_000635</name>
</gene>
<keyword evidence="8 14" id="KW-0812">Transmembrane</keyword>
<dbReference type="PROSITE" id="PS00383">
    <property type="entry name" value="TYR_PHOSPHATASE_1"/>
    <property type="match status" value="1"/>
</dbReference>
<dbReference type="PROSITE" id="PS50055">
    <property type="entry name" value="TYR_PHOSPHATASE_PTP"/>
    <property type="match status" value="1"/>
</dbReference>
<comment type="similarity">
    <text evidence="3">Belongs to the COX16 family.</text>
</comment>
<organism evidence="18 19">
    <name type="scientific">Penicillium desertorum</name>
    <dbReference type="NCBI Taxonomy" id="1303715"/>
    <lineage>
        <taxon>Eukaryota</taxon>
        <taxon>Fungi</taxon>
        <taxon>Dikarya</taxon>
        <taxon>Ascomycota</taxon>
        <taxon>Pezizomycotina</taxon>
        <taxon>Eurotiomycetes</taxon>
        <taxon>Eurotiomycetidae</taxon>
        <taxon>Eurotiales</taxon>
        <taxon>Aspergillaceae</taxon>
        <taxon>Penicillium</taxon>
    </lineage>
</organism>
<feature type="region of interest" description="Disordered" evidence="13">
    <location>
        <begin position="200"/>
        <end position="241"/>
    </location>
</feature>
<protein>
    <recommendedName>
        <fullName evidence="6">Cytochrome c oxidase assembly protein COX16, mitochondrial</fullName>
        <ecNumber evidence="5">3.1.3.48</ecNumber>
    </recommendedName>
    <alternativeName>
        <fullName evidence="7">Cytochrome c oxidase assembly protein cox16, mitochondrial</fullName>
    </alternativeName>
</protein>
<keyword evidence="11" id="KW-0496">Mitochondrion</keyword>
<dbReference type="SUPFAM" id="SSF52799">
    <property type="entry name" value="(Phosphotyrosine protein) phosphatases II"/>
    <property type="match status" value="1"/>
</dbReference>
<dbReference type="PANTHER" id="PTHR19134:SF561">
    <property type="entry name" value="PROTEIN TYROSINE PHOSPHATASE 36E, ISOFORM A"/>
    <property type="match status" value="1"/>
</dbReference>
<evidence type="ECO:0000256" key="1">
    <source>
        <dbReference type="ARBA" id="ARBA00002490"/>
    </source>
</evidence>
<keyword evidence="10 14" id="KW-1133">Transmembrane helix</keyword>
<dbReference type="FunFam" id="3.90.190.10:FF:000142">
    <property type="entry name" value="Protein tyrosine phosphatase (Pyp1), putative"/>
    <property type="match status" value="1"/>
</dbReference>
<evidence type="ECO:0000256" key="14">
    <source>
        <dbReference type="SAM" id="Phobius"/>
    </source>
</evidence>
<evidence type="ECO:0000259" key="17">
    <source>
        <dbReference type="PROSITE" id="PS50206"/>
    </source>
</evidence>
<dbReference type="InterPro" id="IPR020164">
    <property type="entry name" value="Cyt_c_Oxase_assmbl_COX16"/>
</dbReference>
<comment type="caution">
    <text evidence="18">The sequence shown here is derived from an EMBL/GenBank/DDBJ whole genome shotgun (WGS) entry which is preliminary data.</text>
</comment>
<dbReference type="Pfam" id="PF14138">
    <property type="entry name" value="COX16"/>
    <property type="match status" value="1"/>
</dbReference>
<dbReference type="Pfam" id="PF00581">
    <property type="entry name" value="Rhodanese"/>
    <property type="match status" value="1"/>
</dbReference>
<dbReference type="AlphaFoldDB" id="A0A9W9X8H5"/>
<dbReference type="GO" id="GO:0005743">
    <property type="term" value="C:mitochondrial inner membrane"/>
    <property type="evidence" value="ECO:0007669"/>
    <property type="project" value="UniProtKB-SubCell"/>
</dbReference>
<dbReference type="CDD" id="cd01446">
    <property type="entry name" value="DSP_MapKP"/>
    <property type="match status" value="1"/>
</dbReference>
<dbReference type="SMART" id="SM00404">
    <property type="entry name" value="PTPc_motif"/>
    <property type="match status" value="1"/>
</dbReference>
<dbReference type="PANTHER" id="PTHR19134">
    <property type="entry name" value="RECEPTOR-TYPE TYROSINE-PROTEIN PHOSPHATASE"/>
    <property type="match status" value="1"/>
</dbReference>
<dbReference type="PRINTS" id="PR00700">
    <property type="entry name" value="PRTYPHPHTASE"/>
</dbReference>
<feature type="region of interest" description="Disordered" evidence="13">
    <location>
        <begin position="299"/>
        <end position="318"/>
    </location>
</feature>
<dbReference type="OrthoDB" id="6058203at2759"/>
<evidence type="ECO:0000256" key="8">
    <source>
        <dbReference type="ARBA" id="ARBA00022692"/>
    </source>
</evidence>
<evidence type="ECO:0000256" key="10">
    <source>
        <dbReference type="ARBA" id="ARBA00022989"/>
    </source>
</evidence>
<evidence type="ECO:0000256" key="7">
    <source>
        <dbReference type="ARBA" id="ARBA00019222"/>
    </source>
</evidence>
<feature type="region of interest" description="Disordered" evidence="13">
    <location>
        <begin position="258"/>
        <end position="294"/>
    </location>
</feature>
<dbReference type="SMART" id="SM00194">
    <property type="entry name" value="PTPc"/>
    <property type="match status" value="1"/>
</dbReference>
<proteinExistence type="inferred from homology"/>
<evidence type="ECO:0000313" key="18">
    <source>
        <dbReference type="EMBL" id="KAJ5486335.1"/>
    </source>
</evidence>
<feature type="compositionally biased region" description="Basic and acidic residues" evidence="13">
    <location>
        <begin position="258"/>
        <end position="268"/>
    </location>
</feature>
<feature type="domain" description="Rhodanese" evidence="17">
    <location>
        <begin position="335"/>
        <end position="451"/>
    </location>
</feature>
<dbReference type="SUPFAM" id="SSF52821">
    <property type="entry name" value="Rhodanese/Cell cycle control phosphatase"/>
    <property type="match status" value="1"/>
</dbReference>
<keyword evidence="9" id="KW-0999">Mitochondrion inner membrane</keyword>
<reference evidence="18" key="2">
    <citation type="journal article" date="2023" name="IMA Fungus">
        <title>Comparative genomic study of the Penicillium genus elucidates a diverse pangenome and 15 lateral gene transfer events.</title>
        <authorList>
            <person name="Petersen C."/>
            <person name="Sorensen T."/>
            <person name="Nielsen M.R."/>
            <person name="Sondergaard T.E."/>
            <person name="Sorensen J.L."/>
            <person name="Fitzpatrick D.A."/>
            <person name="Frisvad J.C."/>
            <person name="Nielsen K.L."/>
        </authorList>
    </citation>
    <scope>NUCLEOTIDE SEQUENCE</scope>
    <source>
        <strain evidence="18">IBT 17660</strain>
    </source>
</reference>
<dbReference type="GO" id="GO:0004725">
    <property type="term" value="F:protein tyrosine phosphatase activity"/>
    <property type="evidence" value="ECO:0007669"/>
    <property type="project" value="UniProtKB-EC"/>
</dbReference>
<evidence type="ECO:0000256" key="6">
    <source>
        <dbReference type="ARBA" id="ARBA00015368"/>
    </source>
</evidence>
<comment type="similarity">
    <text evidence="4">Belongs to the protein-tyrosine phosphatase family. Non-receptor class subfamily.</text>
</comment>
<name>A0A9W9X8H5_9EURO</name>
<feature type="domain" description="Tyrosine-protein phosphatase" evidence="15">
    <location>
        <begin position="589"/>
        <end position="882"/>
    </location>
</feature>
<dbReference type="Pfam" id="PF00102">
    <property type="entry name" value="Y_phosphatase"/>
    <property type="match status" value="1"/>
</dbReference>
<feature type="region of interest" description="Disordered" evidence="13">
    <location>
        <begin position="696"/>
        <end position="719"/>
    </location>
</feature>
<feature type="compositionally biased region" description="Polar residues" evidence="13">
    <location>
        <begin position="270"/>
        <end position="294"/>
    </location>
</feature>
<sequence length="888" mass="98504">MPVFQSKTFRRAATESSSLGERLGAFYRARLARHPFILFGLPFMAVIVAGSFALTPAAALRYERYDRKVKQLSQDEAFDLGLKGPDGEEGIKRNPRRRIVGDEKEEYYRLMAKDLDQWEQKRVERFKGEPDGRLPGTGVVEANLPVMTGPGRSPSSPWVQSAQGGHHDGGVTQSFQSTMSPSTTGMMSSAAFTERSSPNYFGMAVQSPHNQQTSNPGLSMQKNWGTLPHSQPLPSPKLPMFSQESVSAGLKNLLKTETETSRIRRESALHGSSSPQTTSWSNPSPSHSLGNFSFEQPNELRLPAGKNSTPTPQGATPASFPWVSAERCAELLESSQSNTMLFDVRPFAHFRQANIKGSLNLCIPTTLLKRRSFDTQKLEGTFTDDADKRSFACWRKSDVIIVYDSAAADLKDAAPLLNLLNKFQAEDWKGDGLILQNGFRGFSGRFPHLIQQPQTQTTGPSSKRPSPMRINLQSVAPVVGGCALPESSSAVNPFFGNIRQNMDLLGGVGQIPLKQPDQLTEAKRQQLPSWLRGASDTKDQGHIISNKFLVLEKTELERMKQALTYEGPSADTNGSPKKYRVAGIEKGTKNRYNDIYPFDHSRVRLEGIPSGACDYVNANHISAELTNRKYIATQAPVPDTFDDFWRVVWEQDVRLLVSLTAEVERGQIKCHRYWESGKYGPFEVKAYSEKHINIESKGGPIDPTAGSPKATDQHDGTNENPVITVRNFSICHTSFPFEPIRDITQLQYPYWPDFGTTSQPTHLLHLIEQCNKVIRATSNSSFSREQAEPKGQRPVLVHCSAGCGRTGTFCTVDSVLDMLKRQRAQAAGGGGLDQNPSGSSEWIGDSNLDLIAKTVEDFRRQRPSMVQNLSQYALCYESVLEWLASEMD</sequence>
<comment type="subcellular location">
    <subcellularLocation>
        <location evidence="2">Mitochondrion inner membrane</location>
        <topology evidence="2">Single-pass membrane protein</topology>
    </subcellularLocation>
</comment>
<evidence type="ECO:0000256" key="2">
    <source>
        <dbReference type="ARBA" id="ARBA00004434"/>
    </source>
</evidence>
<evidence type="ECO:0000256" key="11">
    <source>
        <dbReference type="ARBA" id="ARBA00023128"/>
    </source>
</evidence>
<comment type="function">
    <text evidence="1">Required for the assembly of the mitochondrial respiratory chain complex IV (CIV), also known as cytochrome c oxidase. May participate in merging the COX1 and COX2 assembly lines.</text>
</comment>
<keyword evidence="12 14" id="KW-0472">Membrane</keyword>
<evidence type="ECO:0000256" key="4">
    <source>
        <dbReference type="ARBA" id="ARBA00009649"/>
    </source>
</evidence>
<dbReference type="PROSITE" id="PS50056">
    <property type="entry name" value="TYR_PHOSPHATASE_2"/>
    <property type="match status" value="1"/>
</dbReference>
<evidence type="ECO:0000259" key="15">
    <source>
        <dbReference type="PROSITE" id="PS50055"/>
    </source>
</evidence>
<dbReference type="InterPro" id="IPR016130">
    <property type="entry name" value="Tyr_Pase_AS"/>
</dbReference>
<evidence type="ECO:0000256" key="9">
    <source>
        <dbReference type="ARBA" id="ARBA00022792"/>
    </source>
</evidence>
<dbReference type="EC" id="3.1.3.48" evidence="5"/>
<dbReference type="InterPro" id="IPR000242">
    <property type="entry name" value="PTP_cat"/>
</dbReference>
<dbReference type="Gene3D" id="3.90.190.10">
    <property type="entry name" value="Protein tyrosine phosphatase superfamily"/>
    <property type="match status" value="1"/>
</dbReference>
<dbReference type="EMBL" id="JAPWDO010000001">
    <property type="protein sequence ID" value="KAJ5486335.1"/>
    <property type="molecule type" value="Genomic_DNA"/>
</dbReference>
<feature type="compositionally biased region" description="Polar residues" evidence="13">
    <location>
        <begin position="306"/>
        <end position="316"/>
    </location>
</feature>
<feature type="domain" description="Tyrosine specific protein phosphatases" evidence="16">
    <location>
        <begin position="764"/>
        <end position="873"/>
    </location>
</feature>
<accession>A0A9W9X8H5</accession>
<evidence type="ECO:0000256" key="13">
    <source>
        <dbReference type="SAM" id="MobiDB-lite"/>
    </source>
</evidence>
<dbReference type="CDD" id="cd18533">
    <property type="entry name" value="PTP_fungal"/>
    <property type="match status" value="1"/>
</dbReference>
<dbReference type="InterPro" id="IPR000387">
    <property type="entry name" value="Tyr_Pase_dom"/>
</dbReference>
<dbReference type="InterPro" id="IPR036873">
    <property type="entry name" value="Rhodanese-like_dom_sf"/>
</dbReference>
<dbReference type="InterPro" id="IPR050348">
    <property type="entry name" value="Protein-Tyr_Phosphatase"/>
</dbReference>
<feature type="compositionally biased region" description="Polar residues" evidence="13">
    <location>
        <begin position="207"/>
        <end position="224"/>
    </location>
</feature>
<keyword evidence="19" id="KW-1185">Reference proteome</keyword>
<dbReference type="Gene3D" id="3.40.250.10">
    <property type="entry name" value="Rhodanese-like domain"/>
    <property type="match status" value="1"/>
</dbReference>
<evidence type="ECO:0000256" key="5">
    <source>
        <dbReference type="ARBA" id="ARBA00013064"/>
    </source>
</evidence>